<feature type="signal peptide" evidence="5">
    <location>
        <begin position="1"/>
        <end position="21"/>
    </location>
</feature>
<keyword evidence="8" id="KW-1185">Reference proteome</keyword>
<dbReference type="Gene3D" id="6.10.140.2220">
    <property type="match status" value="1"/>
</dbReference>
<dbReference type="AlphaFoldDB" id="A0AAD7N5N3"/>
<evidence type="ECO:0000256" key="3">
    <source>
        <dbReference type="ARBA" id="ARBA00022833"/>
    </source>
</evidence>
<dbReference type="Pfam" id="PF01753">
    <property type="entry name" value="zf-MYND"/>
    <property type="match status" value="1"/>
</dbReference>
<name>A0AAD7N5N3_9AGAR</name>
<dbReference type="EMBL" id="JARKIB010000076">
    <property type="protein sequence ID" value="KAJ7747571.1"/>
    <property type="molecule type" value="Genomic_DNA"/>
</dbReference>
<gene>
    <name evidence="7" type="ORF">B0H16DRAFT_1462052</name>
</gene>
<sequence length="573" mass="63086">MSTLVLTLSAALRCSFKLTSFAPVGPPAMEYLLSLSGAASPTSNTLQFGHDSILQGPNAVRSQDYVYFIPFLTYNTTDPKLSPPMHRALQIAALDGLPFTTRRVALAAANGSLAHLKTLRSIVGRSTKTSVLPVVYTLLDPARIPTPADINAFGEQSDIRDLGPVITGALLAWELFRQLGSDVDIPSAAGLDLWPRLWAWFQFLDTYRLSFDLPGLRARNDDKIQRVSELLSFTCICGQQAVDLSKRTPGFYAVVGRPWSFTLADADGPGLRVILAILTRSDFDPEMLEELSEGVGGSCGALASSVTRHIRHIVTEQPGDNRRLAVQLMDTPWKELQALVRWQSSAGSGSNLSSTCDNIKHLTSDQCDRMSKDLLKRCSACRSTDYCSEGCQRTDWKEGGHRESCSLDRRLSLKCGLTFWERLHMRAVLTADYVMHQSRILCQIARCLRAFPDAGYFLVFECTPTQVTTAAYSLTANDWGPHAAALGDGVPEWTDYVARAAHSDGRFTIHVLRRFGVGGEKYWVIPLRSTKPTIDTGLRRIAEDPTIGDDGLVDVVNALIATAKEDREFVESH</sequence>
<evidence type="ECO:0000313" key="7">
    <source>
        <dbReference type="EMBL" id="KAJ7747571.1"/>
    </source>
</evidence>
<accession>A0AAD7N5N3</accession>
<comment type="caution">
    <text evidence="7">The sequence shown here is derived from an EMBL/GenBank/DDBJ whole genome shotgun (WGS) entry which is preliminary data.</text>
</comment>
<protein>
    <recommendedName>
        <fullName evidence="6">MYND-type domain-containing protein</fullName>
    </recommendedName>
</protein>
<keyword evidence="1" id="KW-0479">Metal-binding</keyword>
<dbReference type="PROSITE" id="PS50865">
    <property type="entry name" value="ZF_MYND_2"/>
    <property type="match status" value="1"/>
</dbReference>
<dbReference type="InterPro" id="IPR002893">
    <property type="entry name" value="Znf_MYND"/>
</dbReference>
<evidence type="ECO:0000256" key="5">
    <source>
        <dbReference type="SAM" id="SignalP"/>
    </source>
</evidence>
<evidence type="ECO:0000313" key="8">
    <source>
        <dbReference type="Proteomes" id="UP001215598"/>
    </source>
</evidence>
<keyword evidence="5" id="KW-0732">Signal</keyword>
<reference evidence="7" key="1">
    <citation type="submission" date="2023-03" db="EMBL/GenBank/DDBJ databases">
        <title>Massive genome expansion in bonnet fungi (Mycena s.s.) driven by repeated elements and novel gene families across ecological guilds.</title>
        <authorList>
            <consortium name="Lawrence Berkeley National Laboratory"/>
            <person name="Harder C.B."/>
            <person name="Miyauchi S."/>
            <person name="Viragh M."/>
            <person name="Kuo A."/>
            <person name="Thoen E."/>
            <person name="Andreopoulos B."/>
            <person name="Lu D."/>
            <person name="Skrede I."/>
            <person name="Drula E."/>
            <person name="Henrissat B."/>
            <person name="Morin E."/>
            <person name="Kohler A."/>
            <person name="Barry K."/>
            <person name="LaButti K."/>
            <person name="Morin E."/>
            <person name="Salamov A."/>
            <person name="Lipzen A."/>
            <person name="Mereny Z."/>
            <person name="Hegedus B."/>
            <person name="Baldrian P."/>
            <person name="Stursova M."/>
            <person name="Weitz H."/>
            <person name="Taylor A."/>
            <person name="Grigoriev I.V."/>
            <person name="Nagy L.G."/>
            <person name="Martin F."/>
            <person name="Kauserud H."/>
        </authorList>
    </citation>
    <scope>NUCLEOTIDE SEQUENCE</scope>
    <source>
        <strain evidence="7">CBHHK182m</strain>
    </source>
</reference>
<evidence type="ECO:0000256" key="4">
    <source>
        <dbReference type="PROSITE-ProRule" id="PRU00134"/>
    </source>
</evidence>
<evidence type="ECO:0000256" key="1">
    <source>
        <dbReference type="ARBA" id="ARBA00022723"/>
    </source>
</evidence>
<feature type="chain" id="PRO_5041947211" description="MYND-type domain-containing protein" evidence="5">
    <location>
        <begin position="22"/>
        <end position="573"/>
    </location>
</feature>
<feature type="domain" description="MYND-type" evidence="6">
    <location>
        <begin position="364"/>
        <end position="405"/>
    </location>
</feature>
<dbReference type="Proteomes" id="UP001215598">
    <property type="component" value="Unassembled WGS sequence"/>
</dbReference>
<keyword evidence="2 4" id="KW-0863">Zinc-finger</keyword>
<dbReference type="GO" id="GO:0008270">
    <property type="term" value="F:zinc ion binding"/>
    <property type="evidence" value="ECO:0007669"/>
    <property type="project" value="UniProtKB-KW"/>
</dbReference>
<evidence type="ECO:0000259" key="6">
    <source>
        <dbReference type="PROSITE" id="PS50865"/>
    </source>
</evidence>
<organism evidence="7 8">
    <name type="scientific">Mycena metata</name>
    <dbReference type="NCBI Taxonomy" id="1033252"/>
    <lineage>
        <taxon>Eukaryota</taxon>
        <taxon>Fungi</taxon>
        <taxon>Dikarya</taxon>
        <taxon>Basidiomycota</taxon>
        <taxon>Agaricomycotina</taxon>
        <taxon>Agaricomycetes</taxon>
        <taxon>Agaricomycetidae</taxon>
        <taxon>Agaricales</taxon>
        <taxon>Marasmiineae</taxon>
        <taxon>Mycenaceae</taxon>
        <taxon>Mycena</taxon>
    </lineage>
</organism>
<dbReference type="SUPFAM" id="SSF144232">
    <property type="entry name" value="HIT/MYND zinc finger-like"/>
    <property type="match status" value="1"/>
</dbReference>
<keyword evidence="3" id="KW-0862">Zinc</keyword>
<proteinExistence type="predicted"/>
<evidence type="ECO:0000256" key="2">
    <source>
        <dbReference type="ARBA" id="ARBA00022771"/>
    </source>
</evidence>